<keyword evidence="4 7" id="KW-1133">Transmembrane helix</keyword>
<dbReference type="InterPro" id="IPR010343">
    <property type="entry name" value="ArAE_1"/>
</dbReference>
<evidence type="ECO:0000256" key="1">
    <source>
        <dbReference type="ARBA" id="ARBA00004651"/>
    </source>
</evidence>
<evidence type="ECO:0000256" key="6">
    <source>
        <dbReference type="SAM" id="MobiDB-lite"/>
    </source>
</evidence>
<sequence length="421" mass="44708">MAHTLSARPRELAASAVRAVRAEASWSARAARRAWAGPGRERDMVVQSGKAALAAVIAWLAASWLLPDAFALMAPWVAVVLVQATVYRSVRQGLHQTLAITAGTVLAASLVIPFGHPLLTMIVVLPLTTLLSNWPRLGDQGIYASTAALFTLVPGEATLDSAVSRILAALLGTAIGVGVNALVLPPVYLRSAREAVDGVVREAREIVAEIADGLDEPWEYESVRGWYDRAGRLPRLVRGVRSAIGWGHESLRLNPERRRRPETARQAAAYDETLVTLERIADHLIGLTRTLAEAADDTDETPRPDHSVTNPYAGFLEKVSAALDAYGRSVTGDDPEAARAELHAAVEEVRATRDRLRAELPRHAASVPEGVAVLGALLAAARRITLSLLPEDESEDGGEDDGEDDGGNGGGGTARTEAGGA</sequence>
<protein>
    <submittedName>
        <fullName evidence="8">Aromatic acid exporter family protein</fullName>
    </submittedName>
</protein>
<feature type="transmembrane region" description="Helical" evidence="7">
    <location>
        <begin position="162"/>
        <end position="184"/>
    </location>
</feature>
<evidence type="ECO:0000256" key="7">
    <source>
        <dbReference type="SAM" id="Phobius"/>
    </source>
</evidence>
<evidence type="ECO:0000256" key="4">
    <source>
        <dbReference type="ARBA" id="ARBA00022989"/>
    </source>
</evidence>
<dbReference type="Pfam" id="PF06081">
    <property type="entry name" value="ArAE_1"/>
    <property type="match status" value="1"/>
</dbReference>
<keyword evidence="2" id="KW-1003">Cell membrane</keyword>
<evidence type="ECO:0000313" key="8">
    <source>
        <dbReference type="EMBL" id="MFD1828529.1"/>
    </source>
</evidence>
<dbReference type="EMBL" id="JBHUFU010000001">
    <property type="protein sequence ID" value="MFD1828529.1"/>
    <property type="molecule type" value="Genomic_DNA"/>
</dbReference>
<accession>A0ABW4PDY6</accession>
<proteinExistence type="predicted"/>
<dbReference type="PANTHER" id="PTHR30509:SF9">
    <property type="entry name" value="MULTIDRUG RESISTANCE PROTEIN MDTO"/>
    <property type="match status" value="1"/>
</dbReference>
<keyword evidence="3 7" id="KW-0812">Transmembrane</keyword>
<dbReference type="RefSeq" id="WP_380896135.1">
    <property type="nucleotide sequence ID" value="NZ_JBHUFU010000001.1"/>
</dbReference>
<organism evidence="8 9">
    <name type="scientific">Streptomyces desertarenae</name>
    <dbReference type="NCBI Taxonomy" id="2666184"/>
    <lineage>
        <taxon>Bacteria</taxon>
        <taxon>Bacillati</taxon>
        <taxon>Actinomycetota</taxon>
        <taxon>Actinomycetes</taxon>
        <taxon>Kitasatosporales</taxon>
        <taxon>Streptomycetaceae</taxon>
        <taxon>Streptomyces</taxon>
    </lineage>
</organism>
<reference evidence="9" key="1">
    <citation type="journal article" date="2019" name="Int. J. Syst. Evol. Microbiol.">
        <title>The Global Catalogue of Microorganisms (GCM) 10K type strain sequencing project: providing services to taxonomists for standard genome sequencing and annotation.</title>
        <authorList>
            <consortium name="The Broad Institute Genomics Platform"/>
            <consortium name="The Broad Institute Genome Sequencing Center for Infectious Disease"/>
            <person name="Wu L."/>
            <person name="Ma J."/>
        </authorList>
    </citation>
    <scope>NUCLEOTIDE SEQUENCE [LARGE SCALE GENOMIC DNA]</scope>
    <source>
        <strain evidence="9">CGMCC 4.7455</strain>
    </source>
</reference>
<dbReference type="PANTHER" id="PTHR30509">
    <property type="entry name" value="P-HYDROXYBENZOIC ACID EFFLUX PUMP SUBUNIT-RELATED"/>
    <property type="match status" value="1"/>
</dbReference>
<keyword evidence="9" id="KW-1185">Reference proteome</keyword>
<evidence type="ECO:0000313" key="9">
    <source>
        <dbReference type="Proteomes" id="UP001597365"/>
    </source>
</evidence>
<feature type="transmembrane region" description="Helical" evidence="7">
    <location>
        <begin position="102"/>
        <end position="127"/>
    </location>
</feature>
<dbReference type="Proteomes" id="UP001597365">
    <property type="component" value="Unassembled WGS sequence"/>
</dbReference>
<comment type="subcellular location">
    <subcellularLocation>
        <location evidence="1">Cell membrane</location>
        <topology evidence="1">Multi-pass membrane protein</topology>
    </subcellularLocation>
</comment>
<feature type="compositionally biased region" description="Acidic residues" evidence="6">
    <location>
        <begin position="390"/>
        <end position="406"/>
    </location>
</feature>
<evidence type="ECO:0000256" key="3">
    <source>
        <dbReference type="ARBA" id="ARBA00022692"/>
    </source>
</evidence>
<feature type="compositionally biased region" description="Gly residues" evidence="6">
    <location>
        <begin position="407"/>
        <end position="421"/>
    </location>
</feature>
<evidence type="ECO:0000256" key="5">
    <source>
        <dbReference type="ARBA" id="ARBA00023136"/>
    </source>
</evidence>
<keyword evidence="5 7" id="KW-0472">Membrane</keyword>
<gene>
    <name evidence="8" type="ORF">ACFSJS_02465</name>
</gene>
<comment type="caution">
    <text evidence="8">The sequence shown here is derived from an EMBL/GenBank/DDBJ whole genome shotgun (WGS) entry which is preliminary data.</text>
</comment>
<feature type="region of interest" description="Disordered" evidence="6">
    <location>
        <begin position="388"/>
        <end position="421"/>
    </location>
</feature>
<evidence type="ECO:0000256" key="2">
    <source>
        <dbReference type="ARBA" id="ARBA00022475"/>
    </source>
</evidence>
<name>A0ABW4PDY6_9ACTN</name>